<protein>
    <submittedName>
        <fullName evidence="3">Thioredoxin</fullName>
    </submittedName>
</protein>
<dbReference type="InterPro" id="IPR036249">
    <property type="entry name" value="Thioredoxin-like_sf"/>
</dbReference>
<reference evidence="3 4" key="1">
    <citation type="submission" date="2018-09" db="EMBL/GenBank/DDBJ databases">
        <authorList>
            <person name="Zhu H."/>
        </authorList>
    </citation>
    <scope>NUCLEOTIDE SEQUENCE [LARGE SCALE GENOMIC DNA]</scope>
    <source>
        <strain evidence="3 4">K2R10-39</strain>
    </source>
</reference>
<sequence length="161" mass="17434">MIRRCFIALLACGISGAYTYAQGGAPAIPAPVDLQRDGAQSRREGKPVVILFSLPGCAFCQVVRQNYLLPLLRDSTQKERPIIREIDITSTKSLVGFHGEQASHQSIAKELHIRFAPTVVFLDASGRLLTQPIIGGDTAGLYGGYLENAFDESAKKLGFAQ</sequence>
<comment type="caution">
    <text evidence="3">The sequence shown here is derived from an EMBL/GenBank/DDBJ whole genome shotgun (WGS) entry which is preliminary data.</text>
</comment>
<proteinExistence type="predicted"/>
<feature type="domain" description="Thioredoxin-like fold" evidence="2">
    <location>
        <begin position="43"/>
        <end position="127"/>
    </location>
</feature>
<evidence type="ECO:0000259" key="2">
    <source>
        <dbReference type="Pfam" id="PF13098"/>
    </source>
</evidence>
<keyword evidence="1" id="KW-0732">Signal</keyword>
<dbReference type="EMBL" id="QYUN01000002">
    <property type="protein sequence ID" value="RJG05696.1"/>
    <property type="molecule type" value="Genomic_DNA"/>
</dbReference>
<organism evidence="3 4">
    <name type="scientific">Noviherbaspirillum cavernae</name>
    <dbReference type="NCBI Taxonomy" id="2320862"/>
    <lineage>
        <taxon>Bacteria</taxon>
        <taxon>Pseudomonadati</taxon>
        <taxon>Pseudomonadota</taxon>
        <taxon>Betaproteobacteria</taxon>
        <taxon>Burkholderiales</taxon>
        <taxon>Oxalobacteraceae</taxon>
        <taxon>Noviherbaspirillum</taxon>
    </lineage>
</organism>
<dbReference type="RefSeq" id="WP_119737617.1">
    <property type="nucleotide sequence ID" value="NZ_QYUN01000002.1"/>
</dbReference>
<dbReference type="Proteomes" id="UP000285190">
    <property type="component" value="Unassembled WGS sequence"/>
</dbReference>
<dbReference type="Pfam" id="PF13098">
    <property type="entry name" value="Thioredoxin_2"/>
    <property type="match status" value="1"/>
</dbReference>
<evidence type="ECO:0000256" key="1">
    <source>
        <dbReference type="SAM" id="SignalP"/>
    </source>
</evidence>
<dbReference type="AlphaFoldDB" id="A0A418WZQ8"/>
<accession>A0A418WZQ8</accession>
<name>A0A418WZQ8_9BURK</name>
<feature type="signal peptide" evidence="1">
    <location>
        <begin position="1"/>
        <end position="21"/>
    </location>
</feature>
<gene>
    <name evidence="3" type="ORF">D3870_06410</name>
</gene>
<dbReference type="InterPro" id="IPR012336">
    <property type="entry name" value="Thioredoxin-like_fold"/>
</dbReference>
<dbReference type="OrthoDB" id="8561208at2"/>
<evidence type="ECO:0000313" key="4">
    <source>
        <dbReference type="Proteomes" id="UP000285190"/>
    </source>
</evidence>
<dbReference type="Gene3D" id="3.40.30.10">
    <property type="entry name" value="Glutaredoxin"/>
    <property type="match status" value="1"/>
</dbReference>
<keyword evidence="4" id="KW-1185">Reference proteome</keyword>
<feature type="chain" id="PRO_5019132312" evidence="1">
    <location>
        <begin position="22"/>
        <end position="161"/>
    </location>
</feature>
<evidence type="ECO:0000313" key="3">
    <source>
        <dbReference type="EMBL" id="RJG05696.1"/>
    </source>
</evidence>
<dbReference type="SUPFAM" id="SSF52833">
    <property type="entry name" value="Thioredoxin-like"/>
    <property type="match status" value="1"/>
</dbReference>